<evidence type="ECO:0000256" key="1">
    <source>
        <dbReference type="SAM" id="Phobius"/>
    </source>
</evidence>
<reference evidence="2" key="1">
    <citation type="journal article" date="2019" name="PLoS Negl. Trop. Dis.">
        <title>Revisiting the worldwide diversity of Leptospira species in the environment.</title>
        <authorList>
            <person name="Vincent A.T."/>
            <person name="Schiettekatte O."/>
            <person name="Bourhy P."/>
            <person name="Veyrier F.J."/>
            <person name="Picardeau M."/>
        </authorList>
    </citation>
    <scope>NUCLEOTIDE SEQUENCE [LARGE SCALE GENOMIC DNA]</scope>
    <source>
        <strain evidence="2">201400974</strain>
    </source>
</reference>
<feature type="transmembrane region" description="Helical" evidence="1">
    <location>
        <begin position="192"/>
        <end position="222"/>
    </location>
</feature>
<feature type="transmembrane region" description="Helical" evidence="1">
    <location>
        <begin position="318"/>
        <end position="337"/>
    </location>
</feature>
<keyword evidence="1" id="KW-0472">Membrane</keyword>
<evidence type="ECO:0008006" key="4">
    <source>
        <dbReference type="Google" id="ProtNLM"/>
    </source>
</evidence>
<dbReference type="AlphaFoldDB" id="A0A4R9LMZ9"/>
<name>A0A4R9LMZ9_9LEPT</name>
<keyword evidence="3" id="KW-1185">Reference proteome</keyword>
<feature type="transmembrane region" description="Helical" evidence="1">
    <location>
        <begin position="349"/>
        <end position="367"/>
    </location>
</feature>
<dbReference type="EMBL" id="RQHV01000049">
    <property type="protein sequence ID" value="TGN10078.1"/>
    <property type="molecule type" value="Genomic_DNA"/>
</dbReference>
<feature type="transmembrane region" description="Helical" evidence="1">
    <location>
        <begin position="373"/>
        <end position="391"/>
    </location>
</feature>
<feature type="transmembrane region" description="Helical" evidence="1">
    <location>
        <begin position="294"/>
        <end position="312"/>
    </location>
</feature>
<sequence length="522" mass="61072">MKIRFVKVFIFFLVCLYPLVHRIQWNGDSVFVGSDPEIKLYQVEALRKGGNFSEKLQCYFPAKDLGFETKQIPIGYPWAFLKEGGTCYFQYPILFTLVQSSIGFLFPIHWMTYIPILFFFLNLMLTDKLLRELGVKENTSAVISILIHFFSFLFLSTLDYSELTLTNFFALISLLSYFHIEKKKNSTLFYNLIFAFSVNFSFQLRPEVTIGIVFFIIVHFILSKQKPDWIRNHFLSGMATLLVLGFISFLNYKLYGHVFGMRGMNTIQDVDTFSNRSYIGSWIADLWGSESKIGIFKGYPIFFVFLSGIFLLKQTNVISKSLFLSGILFIFLVPVLSPYRAGVDIFGMRYYEIGSYLTAIGFFSLYLESPKQKSIHFILILSLLTSMYFGYKSDLRALRIWKSSAEMYHVLKKEMDTTKPELVVHRGLSLSYLMGGSYLEIPQITAYTENDWIEIQKKSKSLNLKRILFLYWPDNSLYNEEIPKTIWKTQFDLNWMPSEDLYETKEEVSVFHIRMKQFVLKR</sequence>
<gene>
    <name evidence="2" type="ORF">EHS11_10995</name>
</gene>
<feature type="transmembrane region" description="Helical" evidence="1">
    <location>
        <begin position="138"/>
        <end position="157"/>
    </location>
</feature>
<comment type="caution">
    <text evidence="2">The sequence shown here is derived from an EMBL/GenBank/DDBJ whole genome shotgun (WGS) entry which is preliminary data.</text>
</comment>
<feature type="transmembrane region" description="Helical" evidence="1">
    <location>
        <begin position="163"/>
        <end position="180"/>
    </location>
</feature>
<dbReference type="OrthoDB" id="345553at2"/>
<protein>
    <recommendedName>
        <fullName evidence="4">Glycosyltransferase RgtA/B/C/D-like domain-containing protein</fullName>
    </recommendedName>
</protein>
<organism evidence="2 3">
    <name type="scientific">Leptospira ilyithenensis</name>
    <dbReference type="NCBI Taxonomy" id="2484901"/>
    <lineage>
        <taxon>Bacteria</taxon>
        <taxon>Pseudomonadati</taxon>
        <taxon>Spirochaetota</taxon>
        <taxon>Spirochaetia</taxon>
        <taxon>Leptospirales</taxon>
        <taxon>Leptospiraceae</taxon>
        <taxon>Leptospira</taxon>
    </lineage>
</organism>
<dbReference type="InterPro" id="IPR059217">
    <property type="entry name" value="LA3751_2-like"/>
</dbReference>
<keyword evidence="1" id="KW-0812">Transmembrane</keyword>
<feature type="transmembrane region" description="Helical" evidence="1">
    <location>
        <begin position="104"/>
        <end position="126"/>
    </location>
</feature>
<feature type="transmembrane region" description="Helical" evidence="1">
    <location>
        <begin position="234"/>
        <end position="252"/>
    </location>
</feature>
<evidence type="ECO:0000313" key="3">
    <source>
        <dbReference type="Proteomes" id="UP000298264"/>
    </source>
</evidence>
<proteinExistence type="predicted"/>
<keyword evidence="1" id="KW-1133">Transmembrane helix</keyword>
<accession>A0A4R9LMZ9</accession>
<evidence type="ECO:0000313" key="2">
    <source>
        <dbReference type="EMBL" id="TGN10078.1"/>
    </source>
</evidence>
<dbReference type="NCBIfam" id="NF047440">
    <property type="entry name" value="LA3751_2_3_fam"/>
    <property type="match status" value="1"/>
</dbReference>
<dbReference type="Proteomes" id="UP000298264">
    <property type="component" value="Unassembled WGS sequence"/>
</dbReference>
<dbReference type="RefSeq" id="WP_135764458.1">
    <property type="nucleotide sequence ID" value="NZ_RQHV01000049.1"/>
</dbReference>